<evidence type="ECO:0000256" key="2">
    <source>
        <dbReference type="SAM" id="SignalP"/>
    </source>
</evidence>
<evidence type="ECO:0000313" key="4">
    <source>
        <dbReference type="Proteomes" id="UP001198602"/>
    </source>
</evidence>
<feature type="compositionally biased region" description="Low complexity" evidence="1">
    <location>
        <begin position="90"/>
        <end position="109"/>
    </location>
</feature>
<dbReference type="InterPro" id="IPR018740">
    <property type="entry name" value="DUF2282_membr"/>
</dbReference>
<keyword evidence="4" id="KW-1185">Reference proteome</keyword>
<dbReference type="Proteomes" id="UP001198602">
    <property type="component" value="Unassembled WGS sequence"/>
</dbReference>
<evidence type="ECO:0000313" key="3">
    <source>
        <dbReference type="EMBL" id="MCA1858072.1"/>
    </source>
</evidence>
<gene>
    <name evidence="3" type="ORF">LE190_19370</name>
</gene>
<comment type="caution">
    <text evidence="3">The sequence shown here is derived from an EMBL/GenBank/DDBJ whole genome shotgun (WGS) entry which is preliminary data.</text>
</comment>
<dbReference type="PROSITE" id="PS51257">
    <property type="entry name" value="PROKAR_LIPOPROTEIN"/>
    <property type="match status" value="1"/>
</dbReference>
<accession>A0ABS7YG52</accession>
<feature type="signal peptide" evidence="2">
    <location>
        <begin position="1"/>
        <end position="19"/>
    </location>
</feature>
<feature type="chain" id="PRO_5047213425" evidence="2">
    <location>
        <begin position="20"/>
        <end position="109"/>
    </location>
</feature>
<name>A0ABS7YG52_9BURK</name>
<evidence type="ECO:0000256" key="1">
    <source>
        <dbReference type="SAM" id="MobiDB-lite"/>
    </source>
</evidence>
<protein>
    <submittedName>
        <fullName evidence="3">DUF2282 domain-containing protein</fullName>
    </submittedName>
</protein>
<proteinExistence type="predicted"/>
<feature type="region of interest" description="Disordered" evidence="1">
    <location>
        <begin position="80"/>
        <end position="109"/>
    </location>
</feature>
<dbReference type="EMBL" id="JAHYBX010000011">
    <property type="protein sequence ID" value="MCA1858072.1"/>
    <property type="molecule type" value="Genomic_DNA"/>
</dbReference>
<keyword evidence="2" id="KW-0732">Signal</keyword>
<dbReference type="Pfam" id="PF10048">
    <property type="entry name" value="DUF2282"/>
    <property type="match status" value="1"/>
</dbReference>
<dbReference type="RefSeq" id="WP_225240241.1">
    <property type="nucleotide sequence ID" value="NZ_JAHYBX010000011.1"/>
</dbReference>
<reference evidence="3 4" key="1">
    <citation type="submission" date="2021-07" db="EMBL/GenBank/DDBJ databases">
        <title>Characterization of Violacein-producing bacteria and related species.</title>
        <authorList>
            <person name="Wilson H.S."/>
            <person name="De Leon M.E."/>
        </authorList>
    </citation>
    <scope>NUCLEOTIDE SEQUENCE [LARGE SCALE GENOMIC DNA]</scope>
    <source>
        <strain evidence="3 4">HSC-2F05</strain>
    </source>
</reference>
<sequence length="109" mass="10924">MTHRHALIAAALASACAHAAAQDAMGVPKADQEACYGVAKAGQNDCGTATHGCAGAARVDQDPNEWKFVAKGSCTKLGGSLEAGRAPRDAAAQGKAEAAVEAPKPAVRK</sequence>
<organism evidence="3 4">
    <name type="scientific">Massilia hydrophila</name>
    <dbReference type="NCBI Taxonomy" id="3044279"/>
    <lineage>
        <taxon>Bacteria</taxon>
        <taxon>Pseudomonadati</taxon>
        <taxon>Pseudomonadota</taxon>
        <taxon>Betaproteobacteria</taxon>
        <taxon>Burkholderiales</taxon>
        <taxon>Oxalobacteraceae</taxon>
        <taxon>Telluria group</taxon>
        <taxon>Massilia</taxon>
    </lineage>
</organism>